<keyword evidence="2" id="KW-1185">Reference proteome</keyword>
<reference evidence="1 2" key="1">
    <citation type="journal article" date="2011" name="J. Gen. Appl. Microbiol.">
        <title>Draft genome sequencing of the enigmatic yeast Saitoella complicata.</title>
        <authorList>
            <person name="Nishida H."/>
            <person name="Hamamoto M."/>
            <person name="Sugiyama J."/>
        </authorList>
    </citation>
    <scope>NUCLEOTIDE SEQUENCE [LARGE SCALE GENOMIC DNA]</scope>
    <source>
        <strain evidence="1 2">NRRL Y-17804</strain>
    </source>
</reference>
<evidence type="ECO:0000313" key="1">
    <source>
        <dbReference type="EMBL" id="GAO47603.1"/>
    </source>
</evidence>
<dbReference type="EMBL" id="BACD03000010">
    <property type="protein sequence ID" value="GAO47603.1"/>
    <property type="molecule type" value="Genomic_DNA"/>
</dbReference>
<dbReference type="Proteomes" id="UP000033140">
    <property type="component" value="Unassembled WGS sequence"/>
</dbReference>
<proteinExistence type="predicted"/>
<evidence type="ECO:0000313" key="2">
    <source>
        <dbReference type="Proteomes" id="UP000033140"/>
    </source>
</evidence>
<reference evidence="1 2" key="3">
    <citation type="journal article" date="2015" name="Genome Announc.">
        <title>Draft Genome Sequence of the Archiascomycetous Yeast Saitoella complicata.</title>
        <authorList>
            <person name="Yamauchi K."/>
            <person name="Kondo S."/>
            <person name="Hamamoto M."/>
            <person name="Takahashi Y."/>
            <person name="Ogura Y."/>
            <person name="Hayashi T."/>
            <person name="Nishida H."/>
        </authorList>
    </citation>
    <scope>NUCLEOTIDE SEQUENCE [LARGE SCALE GENOMIC DNA]</scope>
    <source>
        <strain evidence="1 2">NRRL Y-17804</strain>
    </source>
</reference>
<sequence>MDPDFSDRWCRYGKHPSCNHIPLYSCIPVVSANVRAWEPFPGPSPFTASGSPTKITKIQIITRMNALSFAARRILTLSKYPDRHTRDLQHGP</sequence>
<comment type="caution">
    <text evidence="1">The sequence shown here is derived from an EMBL/GenBank/DDBJ whole genome shotgun (WGS) entry which is preliminary data.</text>
</comment>
<dbReference type="AlphaFoldDB" id="A0A0E9NCS7"/>
<protein>
    <submittedName>
        <fullName evidence="1">Uncharacterized protein</fullName>
    </submittedName>
</protein>
<reference evidence="1 2" key="2">
    <citation type="journal article" date="2014" name="J. Gen. Appl. Microbiol.">
        <title>The early diverging ascomycetous budding yeast Saitoella complicata has three histone deacetylases belonging to the Clr6, Hos2, and Rpd3 lineages.</title>
        <authorList>
            <person name="Nishida H."/>
            <person name="Matsumoto T."/>
            <person name="Kondo S."/>
            <person name="Hamamoto M."/>
            <person name="Yoshikawa H."/>
        </authorList>
    </citation>
    <scope>NUCLEOTIDE SEQUENCE [LARGE SCALE GENOMIC DNA]</scope>
    <source>
        <strain evidence="1 2">NRRL Y-17804</strain>
    </source>
</reference>
<accession>A0A0E9NCS7</accession>
<name>A0A0E9NCS7_SAICN</name>
<organism evidence="1 2">
    <name type="scientific">Saitoella complicata (strain BCRC 22490 / CBS 7301 / JCM 7358 / NBRC 10748 / NRRL Y-17804)</name>
    <dbReference type="NCBI Taxonomy" id="698492"/>
    <lineage>
        <taxon>Eukaryota</taxon>
        <taxon>Fungi</taxon>
        <taxon>Dikarya</taxon>
        <taxon>Ascomycota</taxon>
        <taxon>Taphrinomycotina</taxon>
        <taxon>Taphrinomycotina incertae sedis</taxon>
        <taxon>Saitoella</taxon>
    </lineage>
</organism>
<gene>
    <name evidence="1" type="ORF">G7K_1803-t1</name>
</gene>